<dbReference type="InterPro" id="IPR002104">
    <property type="entry name" value="Integrase_catalytic"/>
</dbReference>
<reference evidence="6" key="1">
    <citation type="submission" date="2016-09" db="EMBL/GenBank/DDBJ databases">
        <title>Comparative genomics of the Campylobacter concisus group.</title>
        <authorList>
            <person name="Miller W.G."/>
            <person name="Yee E."/>
            <person name="Chapman M.H."/>
            <person name="Huynh S."/>
            <person name="Bono J.L."/>
            <person name="On S.L.W."/>
            <person name="StLeger J."/>
            <person name="Foster G."/>
            <person name="Parker C.T."/>
        </authorList>
    </citation>
    <scope>NUCLEOTIDE SEQUENCE [LARGE SCALE GENOMIC DNA]</scope>
    <source>
        <strain evidence="6">RM18021</strain>
    </source>
</reference>
<dbReference type="GO" id="GO:0003677">
    <property type="term" value="F:DNA binding"/>
    <property type="evidence" value="ECO:0007669"/>
    <property type="project" value="UniProtKB-KW"/>
</dbReference>
<keyword evidence="2" id="KW-0238">DNA-binding</keyword>
<dbReference type="EMBL" id="CP017258">
    <property type="protein sequence ID" value="AQW87114.1"/>
    <property type="molecule type" value="Genomic_DNA"/>
</dbReference>
<protein>
    <submittedName>
        <fullName evidence="5">Recombinase</fullName>
    </submittedName>
</protein>
<dbReference type="PANTHER" id="PTHR30349:SF41">
    <property type="entry name" value="INTEGRASE_RECOMBINASE PROTEIN MJ0367-RELATED"/>
    <property type="match status" value="1"/>
</dbReference>
<name>A0A1S6U5V5_9BACT</name>
<evidence type="ECO:0000313" key="6">
    <source>
        <dbReference type="Proteomes" id="UP000190868"/>
    </source>
</evidence>
<accession>A0A1S6U5V5</accession>
<dbReference type="PROSITE" id="PS51898">
    <property type="entry name" value="TYR_RECOMBINASE"/>
    <property type="match status" value="1"/>
</dbReference>
<evidence type="ECO:0000259" key="4">
    <source>
        <dbReference type="PROSITE" id="PS51898"/>
    </source>
</evidence>
<dbReference type="RefSeq" id="WP_078424234.1">
    <property type="nucleotide sequence ID" value="NZ_CP017258.1"/>
</dbReference>
<dbReference type="SUPFAM" id="SSF56349">
    <property type="entry name" value="DNA breaking-rejoining enzymes"/>
    <property type="match status" value="1"/>
</dbReference>
<comment type="similarity">
    <text evidence="1">Belongs to the 'phage' integrase family.</text>
</comment>
<proteinExistence type="inferred from homology"/>
<feature type="domain" description="Tyr recombinase" evidence="4">
    <location>
        <begin position="14"/>
        <end position="195"/>
    </location>
</feature>
<dbReference type="Proteomes" id="UP000190868">
    <property type="component" value="Chromosome"/>
</dbReference>
<dbReference type="GO" id="GO:0006310">
    <property type="term" value="P:DNA recombination"/>
    <property type="evidence" value="ECO:0007669"/>
    <property type="project" value="UniProtKB-KW"/>
</dbReference>
<dbReference type="InterPro" id="IPR050090">
    <property type="entry name" value="Tyrosine_recombinase_XerCD"/>
</dbReference>
<dbReference type="AlphaFoldDB" id="A0A1S6U5V5"/>
<evidence type="ECO:0000256" key="1">
    <source>
        <dbReference type="ARBA" id="ARBA00008857"/>
    </source>
</evidence>
<dbReference type="PANTHER" id="PTHR30349">
    <property type="entry name" value="PHAGE INTEGRASE-RELATED"/>
    <property type="match status" value="1"/>
</dbReference>
<dbReference type="CDD" id="cd00397">
    <property type="entry name" value="DNA_BRE_C"/>
    <property type="match status" value="1"/>
</dbReference>
<evidence type="ECO:0000313" key="5">
    <source>
        <dbReference type="EMBL" id="AQW87114.1"/>
    </source>
</evidence>
<gene>
    <name evidence="5" type="ORF">CPIN18021_0267</name>
</gene>
<organism evidence="5 6">
    <name type="scientific">Campylobacter pinnipediorum subsp. caledonicus</name>
    <dbReference type="NCBI Taxonomy" id="1874362"/>
    <lineage>
        <taxon>Bacteria</taxon>
        <taxon>Pseudomonadati</taxon>
        <taxon>Campylobacterota</taxon>
        <taxon>Epsilonproteobacteria</taxon>
        <taxon>Campylobacterales</taxon>
        <taxon>Campylobacteraceae</taxon>
        <taxon>Campylobacter</taxon>
    </lineage>
</organism>
<keyword evidence="6" id="KW-1185">Reference proteome</keyword>
<dbReference type="InterPro" id="IPR013762">
    <property type="entry name" value="Integrase-like_cat_sf"/>
</dbReference>
<dbReference type="Pfam" id="PF00589">
    <property type="entry name" value="Phage_integrase"/>
    <property type="match status" value="1"/>
</dbReference>
<evidence type="ECO:0000256" key="2">
    <source>
        <dbReference type="ARBA" id="ARBA00023125"/>
    </source>
</evidence>
<evidence type="ECO:0000256" key="3">
    <source>
        <dbReference type="ARBA" id="ARBA00023172"/>
    </source>
</evidence>
<dbReference type="GO" id="GO:0015074">
    <property type="term" value="P:DNA integration"/>
    <property type="evidence" value="ECO:0007669"/>
    <property type="project" value="InterPro"/>
</dbReference>
<sequence length="199" mass="22834">MRPIGSTKERLPIYNMTFNTLICQLKMDKHISDETKNKLIQAYTLLYYTGCRVSEIAKLDVSDIKNIIALKTLALNGQTKTKRPRTIHFTDRMIAIIKDFKLDNATKHGDYLFYQNGTNYPMDKKGLTKLLNNYLMAYLKTDLYTTHSFRAGYITRIVESTGNIRTACDMVGHRNVTTTLRYIATSKEQKLDALAKVFG</sequence>
<dbReference type="InterPro" id="IPR011010">
    <property type="entry name" value="DNA_brk_join_enz"/>
</dbReference>
<keyword evidence="3" id="KW-0233">DNA recombination</keyword>
<dbReference type="Gene3D" id="1.10.443.10">
    <property type="entry name" value="Intergrase catalytic core"/>
    <property type="match status" value="1"/>
</dbReference>